<dbReference type="Pfam" id="PF05155">
    <property type="entry name" value="G2P_X_C"/>
    <property type="match status" value="1"/>
</dbReference>
<sequence>MIDWVTAIIPFDHEPLNSGSVLKIAPSGEIEWESPCRIQVEGSHESGIQVRSHGGNGEGRASELMLHGNPAKFLQGHNVFGIDDLRMLVFGAFINVCNVLKLNPDRRVYERVAAGGYRLTRIDINYMYELPSAADVRSWLRAAEYKSKTRHGRPSSKAGTLYWGKNSRRWAIKAYSKGEEINGPKSHKLPDRFSETPIAEFAQNKLRIELTLRAKELEKINLLQADEWGMKTPYQIFNDYVKRIEMSEQIALTTDKLSELPRHLKGTYILWRSGENLRENLSKPTFYKHRKELLELGVDINLAVDSVDRSNVVPLIRVLEAQPVQTPTWAYDLRLIYPECAA</sequence>
<reference evidence="4 5" key="1">
    <citation type="submission" date="2015-11" db="EMBL/GenBank/DDBJ databases">
        <authorList>
            <person name="Zhang Y."/>
            <person name="Guo Z."/>
        </authorList>
    </citation>
    <scope>NUCLEOTIDE SEQUENCE [LARGE SCALE GENOMIC DNA]</scope>
    <source>
        <strain evidence="4 5">KCTC 32221</strain>
    </source>
</reference>
<name>A0A0S2KCZ0_9GAMM</name>
<evidence type="ECO:0000313" key="3">
    <source>
        <dbReference type="EMBL" id="ALO46180.1"/>
    </source>
</evidence>
<evidence type="ECO:0000259" key="1">
    <source>
        <dbReference type="Pfam" id="PF05144"/>
    </source>
</evidence>
<organism evidence="4 5">
    <name type="scientific">Pseudohongiella spirulinae</name>
    <dbReference type="NCBI Taxonomy" id="1249552"/>
    <lineage>
        <taxon>Bacteria</taxon>
        <taxon>Pseudomonadati</taxon>
        <taxon>Pseudomonadota</taxon>
        <taxon>Gammaproteobacteria</taxon>
        <taxon>Pseudomonadales</taxon>
        <taxon>Pseudohongiellaceae</taxon>
        <taxon>Pseudohongiella</taxon>
    </lineage>
</organism>
<dbReference type="EMBL" id="CP013189">
    <property type="protein sequence ID" value="ALO46180.1"/>
    <property type="molecule type" value="Genomic_DNA"/>
</dbReference>
<dbReference type="KEGG" id="pspi:PS2015_1524"/>
<dbReference type="EMBL" id="CP013189">
    <property type="protein sequence ID" value="ALO46183.1"/>
    <property type="molecule type" value="Genomic_DNA"/>
</dbReference>
<dbReference type="GO" id="GO:0006260">
    <property type="term" value="P:DNA replication"/>
    <property type="evidence" value="ECO:0007669"/>
    <property type="project" value="InterPro"/>
</dbReference>
<feature type="domain" description="Replication-associated protein G2P N-terminal" evidence="1">
    <location>
        <begin position="1"/>
        <end position="228"/>
    </location>
</feature>
<keyword evidence="5" id="KW-1185">Reference proteome</keyword>
<dbReference type="InterPro" id="IPR022688">
    <property type="entry name" value="G2P_C"/>
</dbReference>
<feature type="domain" description="Replication-associated protein G2P C-terminal" evidence="2">
    <location>
        <begin position="252"/>
        <end position="330"/>
    </location>
</feature>
<dbReference type="InterPro" id="IPR022686">
    <property type="entry name" value="G2P_N"/>
</dbReference>
<proteinExistence type="predicted"/>
<dbReference type="AlphaFoldDB" id="A0A0S2KCZ0"/>
<evidence type="ECO:0000259" key="2">
    <source>
        <dbReference type="Pfam" id="PF05155"/>
    </source>
</evidence>
<accession>A0A0S2KCZ0</accession>
<dbReference type="OrthoDB" id="8479364at2"/>
<gene>
    <name evidence="3" type="ORF">PS2015_1524</name>
    <name evidence="4" type="ORF">PS2015_1527</name>
</gene>
<dbReference type="InterPro" id="IPR006516">
    <property type="entry name" value="G2P"/>
</dbReference>
<dbReference type="STRING" id="1249552.PS2015_1524"/>
<dbReference type="Proteomes" id="UP000065641">
    <property type="component" value="Chromosome"/>
</dbReference>
<dbReference type="RefSeq" id="WP_058021645.1">
    <property type="nucleotide sequence ID" value="NZ_CP013189.1"/>
</dbReference>
<dbReference type="KEGG" id="pspi:PS2015_1527"/>
<evidence type="ECO:0000313" key="4">
    <source>
        <dbReference type="EMBL" id="ALO46183.1"/>
    </source>
</evidence>
<dbReference type="PATRIC" id="fig|1249552.3.peg.1528"/>
<dbReference type="Pfam" id="PF05144">
    <property type="entry name" value="Phage_CRI"/>
    <property type="match status" value="1"/>
</dbReference>
<dbReference type="NCBIfam" id="TIGR01629">
    <property type="entry name" value="rep_II_X"/>
    <property type="match status" value="1"/>
</dbReference>
<protein>
    <submittedName>
        <fullName evidence="4">II/X family phage/plasmid replication protein</fullName>
    </submittedName>
</protein>
<evidence type="ECO:0000313" key="5">
    <source>
        <dbReference type="Proteomes" id="UP000065641"/>
    </source>
</evidence>